<evidence type="ECO:0000259" key="6">
    <source>
        <dbReference type="PROSITE" id="PS51526"/>
    </source>
</evidence>
<dbReference type="GO" id="GO:0006355">
    <property type="term" value="P:regulation of DNA-templated transcription"/>
    <property type="evidence" value="ECO:0007669"/>
    <property type="project" value="InterPro"/>
</dbReference>
<dbReference type="AlphaFoldDB" id="A0A9W8N062"/>
<organism evidence="7 8">
    <name type="scientific">Agrocybe chaxingu</name>
    <dbReference type="NCBI Taxonomy" id="84603"/>
    <lineage>
        <taxon>Eukaryota</taxon>
        <taxon>Fungi</taxon>
        <taxon>Dikarya</taxon>
        <taxon>Basidiomycota</taxon>
        <taxon>Agaricomycotina</taxon>
        <taxon>Agaricomycetes</taxon>
        <taxon>Agaricomycetidae</taxon>
        <taxon>Agaricales</taxon>
        <taxon>Agaricineae</taxon>
        <taxon>Strophariaceae</taxon>
        <taxon>Agrocybe</taxon>
    </lineage>
</organism>
<dbReference type="SUPFAM" id="SSF48371">
    <property type="entry name" value="ARM repeat"/>
    <property type="match status" value="1"/>
</dbReference>
<proteinExistence type="predicted"/>
<feature type="region of interest" description="Disordered" evidence="5">
    <location>
        <begin position="455"/>
        <end position="495"/>
    </location>
</feature>
<dbReference type="PROSITE" id="PS51526">
    <property type="entry name" value="RFX_DBD"/>
    <property type="match status" value="1"/>
</dbReference>
<evidence type="ECO:0000313" key="7">
    <source>
        <dbReference type="EMBL" id="KAJ3516080.1"/>
    </source>
</evidence>
<keyword evidence="8" id="KW-1185">Reference proteome</keyword>
<dbReference type="EMBL" id="JANKHO010000068">
    <property type="protein sequence ID" value="KAJ3516080.1"/>
    <property type="molecule type" value="Genomic_DNA"/>
</dbReference>
<keyword evidence="3" id="KW-0804">Transcription</keyword>
<dbReference type="InterPro" id="IPR016024">
    <property type="entry name" value="ARM-type_fold"/>
</dbReference>
<feature type="compositionally biased region" description="Polar residues" evidence="5">
    <location>
        <begin position="458"/>
        <end position="474"/>
    </location>
</feature>
<dbReference type="InterPro" id="IPR003150">
    <property type="entry name" value="DNA-bd_RFX"/>
</dbReference>
<protein>
    <recommendedName>
        <fullName evidence="6">RFX-type winged-helix domain-containing protein</fullName>
    </recommendedName>
</protein>
<gene>
    <name evidence="7" type="ORF">NLJ89_g1345</name>
</gene>
<dbReference type="InterPro" id="IPR052406">
    <property type="entry name" value="Chromatin_Remodeling_Comp"/>
</dbReference>
<name>A0A9W8N062_9AGAR</name>
<evidence type="ECO:0000256" key="3">
    <source>
        <dbReference type="ARBA" id="ARBA00023163"/>
    </source>
</evidence>
<feature type="region of interest" description="Disordered" evidence="5">
    <location>
        <begin position="542"/>
        <end position="571"/>
    </location>
</feature>
<comment type="caution">
    <text evidence="7">The sequence shown here is derived from an EMBL/GenBank/DDBJ whole genome shotgun (WGS) entry which is preliminary data.</text>
</comment>
<accession>A0A9W8N062</accession>
<dbReference type="PANTHER" id="PTHR22970:SF14">
    <property type="entry name" value="AT-RICH INTERACTIVE DOMAIN-CONTAINING PROTEIN 2"/>
    <property type="match status" value="1"/>
</dbReference>
<dbReference type="PANTHER" id="PTHR22970">
    <property type="entry name" value="AT-RICH INTERACTIVE DOMAIN-CONTAINING PROTEIN 2"/>
    <property type="match status" value="1"/>
</dbReference>
<sequence>MTTFINNRAVPTPAYYRQQAYNLKSGANVRDDYELLNEQFLFTTVPGVIDGLFEWPEWYVTEGYKQVSDKNILFRPPPEQARQRRFALESLFIIRNAALHETNARDLATHSHTVPLIMNGLHNLDPFRDENCEALMHVIDILHALSQYYVVKPSRGEKWNPILPLLHIVSQTSNRGLIITILTALTALLSNPGNAAQITSTFSALTASIRYLPLFQDRPLVDACLNYLYTHVSHPSMARAFLLLPEMPGVLKVLVGLLIHEQHGLEQTFTLDVTGTIHTVPSTSQSTRDHELTKEELDSLLPKSEPQRCYDWMRTMFVAKADGELTQVDFWNLYKDVFSPHAEQYPLLVASDVIKNVNSVFPQAQAMVMQGPVQRFIVRGVDRRKESAANERYRCHWDRSQCTAQPFASPGELYDHVLEHLAATETPELPCLWSTCPASLPTTHALRLHALTHLSSAQPSQKHPSQSDTITLPSENYPYPTDNPTNRPPPPPRSTMITYEVPMIDPPSTSLTALLIVRILFRTSFASADAAPRASADRFGFPGAVEEPEEPEGSDLVDEGTEGDEKEGERRGRKAFVGIRKLLEAVRLRDEVLMSWVTEMVDAGITADKTL</sequence>
<keyword evidence="2" id="KW-0805">Transcription regulation</keyword>
<evidence type="ECO:0000256" key="4">
    <source>
        <dbReference type="ARBA" id="ARBA00023242"/>
    </source>
</evidence>
<evidence type="ECO:0000313" key="8">
    <source>
        <dbReference type="Proteomes" id="UP001148786"/>
    </source>
</evidence>
<dbReference type="OrthoDB" id="338531at2759"/>
<keyword evidence="1" id="KW-0156">Chromatin regulator</keyword>
<feature type="compositionally biased region" description="Acidic residues" evidence="5">
    <location>
        <begin position="546"/>
        <end position="566"/>
    </location>
</feature>
<dbReference type="GO" id="GO:0003677">
    <property type="term" value="F:DNA binding"/>
    <property type="evidence" value="ECO:0007669"/>
    <property type="project" value="InterPro"/>
</dbReference>
<reference evidence="7" key="1">
    <citation type="submission" date="2022-07" db="EMBL/GenBank/DDBJ databases">
        <title>Genome Sequence of Agrocybe chaxingu.</title>
        <authorList>
            <person name="Buettner E."/>
        </authorList>
    </citation>
    <scope>NUCLEOTIDE SEQUENCE</scope>
    <source>
        <strain evidence="7">MP-N11</strain>
    </source>
</reference>
<feature type="domain" description="RFX-type winged-helix" evidence="6">
    <location>
        <begin position="309"/>
        <end position="385"/>
    </location>
</feature>
<evidence type="ECO:0000256" key="2">
    <source>
        <dbReference type="ARBA" id="ARBA00023015"/>
    </source>
</evidence>
<evidence type="ECO:0000256" key="5">
    <source>
        <dbReference type="SAM" id="MobiDB-lite"/>
    </source>
</evidence>
<dbReference type="GO" id="GO:0016586">
    <property type="term" value="C:RSC-type complex"/>
    <property type="evidence" value="ECO:0007669"/>
    <property type="project" value="TreeGrafter"/>
</dbReference>
<dbReference type="Proteomes" id="UP001148786">
    <property type="component" value="Unassembled WGS sequence"/>
</dbReference>
<keyword evidence="4" id="KW-0539">Nucleus</keyword>
<evidence type="ECO:0000256" key="1">
    <source>
        <dbReference type="ARBA" id="ARBA00022853"/>
    </source>
</evidence>
<dbReference type="GO" id="GO:0006325">
    <property type="term" value="P:chromatin organization"/>
    <property type="evidence" value="ECO:0007669"/>
    <property type="project" value="UniProtKB-KW"/>
</dbReference>